<dbReference type="EMBL" id="VLTN01000063">
    <property type="protein sequence ID" value="KAA0147678.1"/>
    <property type="molecule type" value="Genomic_DNA"/>
</dbReference>
<feature type="region of interest" description="Disordered" evidence="1">
    <location>
        <begin position="132"/>
        <end position="202"/>
    </location>
</feature>
<evidence type="ECO:0000313" key="3">
    <source>
        <dbReference type="Proteomes" id="UP000323011"/>
    </source>
</evidence>
<protein>
    <recommendedName>
        <fullName evidence="4">FAM86 N-terminal domain-containing protein</fullName>
    </recommendedName>
</protein>
<organism evidence="2 3">
    <name type="scientific">Cafeteria roenbergensis</name>
    <name type="common">Marine flagellate</name>
    <dbReference type="NCBI Taxonomy" id="33653"/>
    <lineage>
        <taxon>Eukaryota</taxon>
        <taxon>Sar</taxon>
        <taxon>Stramenopiles</taxon>
        <taxon>Bigyra</taxon>
        <taxon>Opalozoa</taxon>
        <taxon>Bicosoecida</taxon>
        <taxon>Cafeteriaceae</taxon>
        <taxon>Cafeteria</taxon>
    </lineage>
</organism>
<reference evidence="2 3" key="1">
    <citation type="submission" date="2019-07" db="EMBL/GenBank/DDBJ databases">
        <title>Genomes of Cafeteria roenbergensis.</title>
        <authorList>
            <person name="Fischer M.G."/>
            <person name="Hackl T."/>
            <person name="Roman M."/>
        </authorList>
    </citation>
    <scope>NUCLEOTIDE SEQUENCE [LARGE SCALE GENOMIC DNA]</scope>
    <source>
        <strain evidence="2 3">BVI</strain>
    </source>
</reference>
<feature type="compositionally biased region" description="Low complexity" evidence="1">
    <location>
        <begin position="149"/>
        <end position="173"/>
    </location>
</feature>
<accession>A0A5A8C481</accession>
<dbReference type="Pfam" id="PF10294">
    <property type="entry name" value="Methyltransf_16"/>
    <property type="match status" value="1"/>
</dbReference>
<dbReference type="InterPro" id="IPR019410">
    <property type="entry name" value="Methyltransf_16"/>
</dbReference>
<dbReference type="Gene3D" id="3.40.50.150">
    <property type="entry name" value="Vaccinia Virus protein VP39"/>
    <property type="match status" value="1"/>
</dbReference>
<dbReference type="SUPFAM" id="SSF53335">
    <property type="entry name" value="S-adenosyl-L-methionine-dependent methyltransferases"/>
    <property type="match status" value="1"/>
</dbReference>
<evidence type="ECO:0000313" key="2">
    <source>
        <dbReference type="EMBL" id="KAA0147678.1"/>
    </source>
</evidence>
<dbReference type="Proteomes" id="UP000323011">
    <property type="component" value="Unassembled WGS sequence"/>
</dbReference>
<keyword evidence="3" id="KW-1185">Reference proteome</keyword>
<dbReference type="PANTHER" id="PTHR14614">
    <property type="entry name" value="HEPATOCELLULAR CARCINOMA-ASSOCIATED ANTIGEN"/>
    <property type="match status" value="1"/>
</dbReference>
<dbReference type="InterPro" id="IPR029063">
    <property type="entry name" value="SAM-dependent_MTases_sf"/>
</dbReference>
<evidence type="ECO:0008006" key="4">
    <source>
        <dbReference type="Google" id="ProtNLM"/>
    </source>
</evidence>
<evidence type="ECO:0000256" key="1">
    <source>
        <dbReference type="SAM" id="MobiDB-lite"/>
    </source>
</evidence>
<comment type="caution">
    <text evidence="2">The sequence shown here is derived from an EMBL/GenBank/DDBJ whole genome shotgun (WGS) entry which is preliminary data.</text>
</comment>
<name>A0A5A8C481_CAFRO</name>
<sequence>MDCSRSDGSASPRELADGEVLMLCDRRFPLDFERDGLAVGGRQVRVRETPNSGEGTAHSVWDGAVILGKYLEHCFGREALSGACVAELGAGTGLAGCCAAALGASPVVLTDLPYAIPALRFAADAANSWHADGCSEGGARADRSAPHPAAGSRADTDAAATAQASPAAAAAEPADARKAALHESCGAATGPAGRGGSPVEPTREKGAAVAVCVADWNEPSDAAAAIVAAAGDAVPDVILLADVVWVEELVEPLVAALERLAESEGAAASHRGRGVAARCDGLSDATCRGPLVVAAHQTRSQATDDVFWAALGRRFEWRRVGDISGVPREFAPEGPLFLVEARLRIA</sequence>
<proteinExistence type="predicted"/>
<dbReference type="AlphaFoldDB" id="A0A5A8C481"/>
<dbReference type="PANTHER" id="PTHR14614:SF109">
    <property type="entry name" value="RIBOSOMAL LYSINE N-METHYLTRANSFERASE 5"/>
    <property type="match status" value="1"/>
</dbReference>
<gene>
    <name evidence="2" type="ORF">FNF29_07231</name>
</gene>